<dbReference type="AlphaFoldDB" id="A0A246JS15"/>
<keyword evidence="1" id="KW-0449">Lipoprotein</keyword>
<dbReference type="Pfam" id="PF13617">
    <property type="entry name" value="Lipoprotein_19"/>
    <property type="match status" value="1"/>
</dbReference>
<gene>
    <name evidence="1" type="ORF">CDQ92_13605</name>
</gene>
<evidence type="ECO:0000313" key="1">
    <source>
        <dbReference type="EMBL" id="OWQ95804.1"/>
    </source>
</evidence>
<dbReference type="RefSeq" id="WP_088441905.1">
    <property type="nucleotide sequence ID" value="NZ_BMMC01000002.1"/>
</dbReference>
<accession>A0A246JS15</accession>
<proteinExistence type="predicted"/>
<comment type="caution">
    <text evidence="1">The sequence shown here is derived from an EMBL/GenBank/DDBJ whole genome shotgun (WGS) entry which is preliminary data.</text>
</comment>
<dbReference type="EMBL" id="NISK01000003">
    <property type="protein sequence ID" value="OWQ95804.1"/>
    <property type="molecule type" value="Genomic_DNA"/>
</dbReference>
<reference evidence="1 2" key="1">
    <citation type="journal article" date="2010" name="Int. J. Syst. Evol. Microbiol.">
        <title>Sphingopyxis bauzanensis sp. nov., a psychrophilic bacterium isolated from soil.</title>
        <authorList>
            <person name="Zhang D.C."/>
            <person name="Liu H.C."/>
            <person name="Xin Y.H."/>
            <person name="Zhou Y.G."/>
            <person name="Schinner F."/>
            <person name="Margesin R."/>
        </authorList>
    </citation>
    <scope>NUCLEOTIDE SEQUENCE [LARGE SCALE GENOMIC DNA]</scope>
    <source>
        <strain evidence="1 2">DSM 22271</strain>
    </source>
</reference>
<organism evidence="1 2">
    <name type="scientific">Sphingopyxis bauzanensis</name>
    <dbReference type="NCBI Taxonomy" id="651663"/>
    <lineage>
        <taxon>Bacteria</taxon>
        <taxon>Pseudomonadati</taxon>
        <taxon>Pseudomonadota</taxon>
        <taxon>Alphaproteobacteria</taxon>
        <taxon>Sphingomonadales</taxon>
        <taxon>Sphingomonadaceae</taxon>
        <taxon>Sphingopyxis</taxon>
    </lineage>
</organism>
<dbReference type="PROSITE" id="PS51257">
    <property type="entry name" value="PROKAR_LIPOPROTEIN"/>
    <property type="match status" value="1"/>
</dbReference>
<dbReference type="OrthoDB" id="7428332at2"/>
<name>A0A246JS15_9SPHN</name>
<dbReference type="InterPro" id="IPR025985">
    <property type="entry name" value="YnbE"/>
</dbReference>
<sequence>MNIPKTGARRRTIAGHGLAVLVGATVLSGCVQIETPDKPIEINLNINIRQEVVYRLDGDAKKLIEQNSEIF</sequence>
<protein>
    <submittedName>
        <fullName evidence="1">YnbE family lipoprotein</fullName>
    </submittedName>
</protein>
<dbReference type="Proteomes" id="UP000197361">
    <property type="component" value="Unassembled WGS sequence"/>
</dbReference>
<keyword evidence="2" id="KW-1185">Reference proteome</keyword>
<evidence type="ECO:0000313" key="2">
    <source>
        <dbReference type="Proteomes" id="UP000197361"/>
    </source>
</evidence>